<dbReference type="EMBL" id="JABCIY010000015">
    <property type="protein sequence ID" value="KAF7197459.1"/>
    <property type="molecule type" value="Genomic_DNA"/>
</dbReference>
<evidence type="ECO:0000313" key="8">
    <source>
        <dbReference type="EMBL" id="KAF7197459.1"/>
    </source>
</evidence>
<comment type="cofactor">
    <cofactor evidence="1">
        <name>Fe(2+)</name>
        <dbReference type="ChEBI" id="CHEBI:29033"/>
    </cofactor>
</comment>
<evidence type="ECO:0000256" key="6">
    <source>
        <dbReference type="ARBA" id="ARBA00023004"/>
    </source>
</evidence>
<dbReference type="Gene3D" id="3.60.130.10">
    <property type="entry name" value="Clavaminate synthase-like"/>
    <property type="match status" value="1"/>
</dbReference>
<comment type="caution">
    <text evidence="8">The sequence shown here is derived from an EMBL/GenBank/DDBJ whole genome shotgun (WGS) entry which is preliminary data.</text>
</comment>
<keyword evidence="5" id="KW-0560">Oxidoreductase</keyword>
<keyword evidence="6" id="KW-0408">Iron</keyword>
<protein>
    <submittedName>
        <fullName evidence="8">Alpha-ketoglutarate-dependent xanthine dioxygenase xanA</fullName>
    </submittedName>
</protein>
<evidence type="ECO:0000256" key="2">
    <source>
        <dbReference type="ARBA" id="ARBA00005896"/>
    </source>
</evidence>
<evidence type="ECO:0000256" key="1">
    <source>
        <dbReference type="ARBA" id="ARBA00001954"/>
    </source>
</evidence>
<reference evidence="8" key="1">
    <citation type="submission" date="2020-04" db="EMBL/GenBank/DDBJ databases">
        <title>Draft genome resource of the tomato pathogen Pseudocercospora fuligena.</title>
        <authorList>
            <person name="Zaccaron A."/>
        </authorList>
    </citation>
    <scope>NUCLEOTIDE SEQUENCE</scope>
    <source>
        <strain evidence="8">PF001</strain>
    </source>
</reference>
<dbReference type="InterPro" id="IPR042098">
    <property type="entry name" value="TauD-like_sf"/>
</dbReference>
<evidence type="ECO:0000256" key="3">
    <source>
        <dbReference type="ARBA" id="ARBA00022723"/>
    </source>
</evidence>
<dbReference type="Pfam" id="PF02668">
    <property type="entry name" value="TauD"/>
    <property type="match status" value="1"/>
</dbReference>
<dbReference type="PANTHER" id="PTHR43779:SF2">
    <property type="entry name" value="ALPHA-KETOGLUTARATE-DEPENDENT XANTHINE DIOXYGENASE XAN1"/>
    <property type="match status" value="1"/>
</dbReference>
<dbReference type="SUPFAM" id="SSF51197">
    <property type="entry name" value="Clavaminate synthase-like"/>
    <property type="match status" value="1"/>
</dbReference>
<dbReference type="GO" id="GO:0046872">
    <property type="term" value="F:metal ion binding"/>
    <property type="evidence" value="ECO:0007669"/>
    <property type="project" value="UniProtKB-KW"/>
</dbReference>
<evidence type="ECO:0000313" key="9">
    <source>
        <dbReference type="Proteomes" id="UP000660729"/>
    </source>
</evidence>
<dbReference type="InterPro" id="IPR003819">
    <property type="entry name" value="TauD/TfdA-like"/>
</dbReference>
<sequence>MPHKIEELRIVSLDAKLRKQTQLGAEVLLPTSSPLLDPASLSAPDLETLRNGLFEHGVLVIRDQTGISPNVLPQLARVFDPTARDIHSGGAKQETNKQNILSQNNCSRIPRAPQVTVIGKGNTNGHEDIDDLDLKHLDHTLFHETPLWDEQIAAGYTRPYRWHMDAPVYENLPGIATALHSVEVPELPDQKIMFPTGEEMEIAAGATAFFSGAKAFDLLTPEEQEFALNTTVHYAPRAYEFIKDCKATDDGLTIAKLGREKDQSELTPFEWDKVHSYPMVWRNPATNRPHLQVLGCCVGSLHTRNAYTGRVDVVDDLAKARRMVHRMQSRIYRPENIYAHRWRKGDLVVFHNRGVMHSITGQLAKHPQRRLLWQCSMASETWPEAYRPQ</sequence>
<dbReference type="AlphaFoldDB" id="A0A8H6VR35"/>
<proteinExistence type="inferred from homology"/>
<evidence type="ECO:0000259" key="7">
    <source>
        <dbReference type="Pfam" id="PF02668"/>
    </source>
</evidence>
<dbReference type="InterPro" id="IPR051178">
    <property type="entry name" value="TfdA_dioxygenase"/>
</dbReference>
<accession>A0A8H6VR35</accession>
<keyword evidence="4 8" id="KW-0223">Dioxygenase</keyword>
<dbReference type="Proteomes" id="UP000660729">
    <property type="component" value="Unassembled WGS sequence"/>
</dbReference>
<dbReference type="OrthoDB" id="93019at2759"/>
<keyword evidence="3" id="KW-0479">Metal-binding</keyword>
<comment type="similarity">
    <text evidence="2">Belongs to the TfdA dioxygenase family.</text>
</comment>
<dbReference type="GO" id="GO:0051213">
    <property type="term" value="F:dioxygenase activity"/>
    <property type="evidence" value="ECO:0007669"/>
    <property type="project" value="UniProtKB-KW"/>
</dbReference>
<name>A0A8H6VR35_9PEZI</name>
<dbReference type="PANTHER" id="PTHR43779">
    <property type="entry name" value="DIOXYGENASE RV0097-RELATED"/>
    <property type="match status" value="1"/>
</dbReference>
<feature type="domain" description="TauD/TfdA-like" evidence="7">
    <location>
        <begin position="23"/>
        <end position="375"/>
    </location>
</feature>
<evidence type="ECO:0000256" key="4">
    <source>
        <dbReference type="ARBA" id="ARBA00022964"/>
    </source>
</evidence>
<gene>
    <name evidence="8" type="ORF">HII31_01269</name>
</gene>
<evidence type="ECO:0000256" key="5">
    <source>
        <dbReference type="ARBA" id="ARBA00023002"/>
    </source>
</evidence>
<keyword evidence="9" id="KW-1185">Reference proteome</keyword>
<organism evidence="8 9">
    <name type="scientific">Pseudocercospora fuligena</name>
    <dbReference type="NCBI Taxonomy" id="685502"/>
    <lineage>
        <taxon>Eukaryota</taxon>
        <taxon>Fungi</taxon>
        <taxon>Dikarya</taxon>
        <taxon>Ascomycota</taxon>
        <taxon>Pezizomycotina</taxon>
        <taxon>Dothideomycetes</taxon>
        <taxon>Dothideomycetidae</taxon>
        <taxon>Mycosphaerellales</taxon>
        <taxon>Mycosphaerellaceae</taxon>
        <taxon>Pseudocercospora</taxon>
    </lineage>
</organism>